<evidence type="ECO:0000313" key="2">
    <source>
        <dbReference type="EMBL" id="KAG1775428.1"/>
    </source>
</evidence>
<proteinExistence type="predicted"/>
<organism evidence="2 3">
    <name type="scientific">Suillus placidus</name>
    <dbReference type="NCBI Taxonomy" id="48579"/>
    <lineage>
        <taxon>Eukaryota</taxon>
        <taxon>Fungi</taxon>
        <taxon>Dikarya</taxon>
        <taxon>Basidiomycota</taxon>
        <taxon>Agaricomycotina</taxon>
        <taxon>Agaricomycetes</taxon>
        <taxon>Agaricomycetidae</taxon>
        <taxon>Boletales</taxon>
        <taxon>Suillineae</taxon>
        <taxon>Suillaceae</taxon>
        <taxon>Suillus</taxon>
    </lineage>
</organism>
<dbReference type="AlphaFoldDB" id="A0A9P7D184"/>
<sequence length="92" mass="9793">MRFSFVLAVVAALTVSISASEASTEKCPVLCLTDRDCKGGVVVRFFLHRLVCTYVKPRSGANHGGWDKDFGGGGGEVWVIKQCVIICDEAGG</sequence>
<protein>
    <submittedName>
        <fullName evidence="2">Uncharacterized protein</fullName>
    </submittedName>
</protein>
<gene>
    <name evidence="2" type="ORF">EV702DRAFT_1118711</name>
</gene>
<dbReference type="EMBL" id="JABBWD010000034">
    <property type="protein sequence ID" value="KAG1775428.1"/>
    <property type="molecule type" value="Genomic_DNA"/>
</dbReference>
<name>A0A9P7D184_9AGAM</name>
<feature type="chain" id="PRO_5040312223" evidence="1">
    <location>
        <begin position="20"/>
        <end position="92"/>
    </location>
</feature>
<evidence type="ECO:0000313" key="3">
    <source>
        <dbReference type="Proteomes" id="UP000714275"/>
    </source>
</evidence>
<dbReference type="Proteomes" id="UP000714275">
    <property type="component" value="Unassembled WGS sequence"/>
</dbReference>
<dbReference type="OrthoDB" id="2643821at2759"/>
<accession>A0A9P7D184</accession>
<keyword evidence="1" id="KW-0732">Signal</keyword>
<reference evidence="2" key="1">
    <citation type="journal article" date="2020" name="New Phytol.">
        <title>Comparative genomics reveals dynamic genome evolution in host specialist ectomycorrhizal fungi.</title>
        <authorList>
            <person name="Lofgren L.A."/>
            <person name="Nguyen N.H."/>
            <person name="Vilgalys R."/>
            <person name="Ruytinx J."/>
            <person name="Liao H.L."/>
            <person name="Branco S."/>
            <person name="Kuo A."/>
            <person name="LaButti K."/>
            <person name="Lipzen A."/>
            <person name="Andreopoulos W."/>
            <person name="Pangilinan J."/>
            <person name="Riley R."/>
            <person name="Hundley H."/>
            <person name="Na H."/>
            <person name="Barry K."/>
            <person name="Grigoriev I.V."/>
            <person name="Stajich J.E."/>
            <person name="Kennedy P.G."/>
        </authorList>
    </citation>
    <scope>NUCLEOTIDE SEQUENCE</scope>
    <source>
        <strain evidence="2">DOB743</strain>
    </source>
</reference>
<evidence type="ECO:0000256" key="1">
    <source>
        <dbReference type="SAM" id="SignalP"/>
    </source>
</evidence>
<keyword evidence="3" id="KW-1185">Reference proteome</keyword>
<feature type="signal peptide" evidence="1">
    <location>
        <begin position="1"/>
        <end position="19"/>
    </location>
</feature>
<comment type="caution">
    <text evidence="2">The sequence shown here is derived from an EMBL/GenBank/DDBJ whole genome shotgun (WGS) entry which is preliminary data.</text>
</comment>